<evidence type="ECO:0000256" key="3">
    <source>
        <dbReference type="ARBA" id="ARBA00022670"/>
    </source>
</evidence>
<keyword evidence="5" id="KW-0325">Glycoprotein</keyword>
<dbReference type="InterPro" id="IPR001563">
    <property type="entry name" value="Peptidase_S10"/>
</dbReference>
<dbReference type="GO" id="GO:0006508">
    <property type="term" value="P:proteolysis"/>
    <property type="evidence" value="ECO:0007669"/>
    <property type="project" value="UniProtKB-KW"/>
</dbReference>
<evidence type="ECO:0000313" key="8">
    <source>
        <dbReference type="EMBL" id="KAF7556845.1"/>
    </source>
</evidence>
<dbReference type="Pfam" id="PF00450">
    <property type="entry name" value="Peptidase_S10"/>
    <property type="match status" value="1"/>
</dbReference>
<keyword evidence="2" id="KW-0121">Carboxypeptidase</keyword>
<dbReference type="PRINTS" id="PR00724">
    <property type="entry name" value="CRBOXYPTASEC"/>
</dbReference>
<dbReference type="PANTHER" id="PTHR11802">
    <property type="entry name" value="SERINE PROTEASE FAMILY S10 SERINE CARBOXYPEPTIDASE"/>
    <property type="match status" value="1"/>
</dbReference>
<evidence type="ECO:0000256" key="6">
    <source>
        <dbReference type="SAM" id="MobiDB-lite"/>
    </source>
</evidence>
<keyword evidence="9" id="KW-1185">Reference proteome</keyword>
<feature type="chain" id="PRO_5040115973" description="Serine carboxypeptidase" evidence="7">
    <location>
        <begin position="21"/>
        <end position="829"/>
    </location>
</feature>
<evidence type="ECO:0000256" key="7">
    <source>
        <dbReference type="SAM" id="SignalP"/>
    </source>
</evidence>
<evidence type="ECO:0008006" key="10">
    <source>
        <dbReference type="Google" id="ProtNLM"/>
    </source>
</evidence>
<dbReference type="InterPro" id="IPR010323">
    <property type="entry name" value="DUF924"/>
</dbReference>
<dbReference type="AlphaFoldDB" id="A0A9P5HFF5"/>
<dbReference type="Pfam" id="PF06041">
    <property type="entry name" value="DUF924"/>
    <property type="match status" value="1"/>
</dbReference>
<dbReference type="PANTHER" id="PTHR11802:SF64">
    <property type="entry name" value="CARBOXYPEPTIDASE"/>
    <property type="match status" value="1"/>
</dbReference>
<dbReference type="SUPFAM" id="SSF48452">
    <property type="entry name" value="TPR-like"/>
    <property type="match status" value="1"/>
</dbReference>
<keyword evidence="4" id="KW-0378">Hydrolase</keyword>
<evidence type="ECO:0000256" key="1">
    <source>
        <dbReference type="ARBA" id="ARBA00009431"/>
    </source>
</evidence>
<dbReference type="OrthoDB" id="443318at2759"/>
<keyword evidence="7" id="KW-0732">Signal</keyword>
<dbReference type="Gene3D" id="3.40.50.1820">
    <property type="entry name" value="alpha/beta hydrolase"/>
    <property type="match status" value="1"/>
</dbReference>
<comment type="similarity">
    <text evidence="1">Belongs to the peptidase S10 family.</text>
</comment>
<sequence>MVLWLARIFATLVPSLITNGGSVNVSSNVEVFNETKTVQYLSNSNWCGKDTPNHTGFIKVGLQNENSKMWFWMFHRREALFTAPLILYMGGSPGIAASQGMLDGTGPCIIPDKGDESSNNEFHSLNQWANILYVDAPIGTGFSKGNSYIDTRELATEYMVEFLQKFFNEFPNLRNSKFGIWGVDYGAHFATSLAVDILKKNKEAKVEGYTGDWHDIPLDSIGFDSPRLDLILQHKAAIDYAYENGWVEVITKPERDAFLDQFSAYEKGWRACSKQMDWRCNEEIQEHKALWKNLTSGWDGDLDLENILKPRPDYGIAQISRMMNESRETNWLRSKKTQEELRFMDGKINSQLIDYTPYNVDMHNRFWASGDVIRSSLPGLDVILQAGIRTLFISGDTDFTTNHIGISRIAEGIKHPGQTAFKDAPTSKVEWDHGQIVEGDVVGAATMIKTGGNITVVNAKGVGHYLGKRDPVAANGNEDRSKSAEHPQRHNKTLSMFVSLIFLLISWISPLNRGADASGAISQLASSVAATSTPSRPSHQTLSASNSHPSCFASFSSASPPTLDNMASQAQGKNLGFLKQHLTPELLKGVRDFWFEPFEKEDDYILPQRSHAMRWYAGGKELDGICVKRFAPALEAIHQSGATTGEDILSVVQPRAPLDWLGIILLLDQISRNCYRGDESKIVYGFYDVIAQQIALAAIEQGVPDQDPEIRWHFAYRNWFYMPLMHSESLSHHEAAVTEFGLLVKDVYSLVEGPGAPGASELEKLARDVVQRDVEAAKSMADNNMLFEKKHADIIKQFGRYPHRNAAMGREPTAAETGYLENGGERFSG</sequence>
<gene>
    <name evidence="8" type="ORF">G7Z17_g1112</name>
</gene>
<organism evidence="8 9">
    <name type="scientific">Cylindrodendrum hubeiense</name>
    <dbReference type="NCBI Taxonomy" id="595255"/>
    <lineage>
        <taxon>Eukaryota</taxon>
        <taxon>Fungi</taxon>
        <taxon>Dikarya</taxon>
        <taxon>Ascomycota</taxon>
        <taxon>Pezizomycotina</taxon>
        <taxon>Sordariomycetes</taxon>
        <taxon>Hypocreomycetidae</taxon>
        <taxon>Hypocreales</taxon>
        <taxon>Nectriaceae</taxon>
        <taxon>Cylindrodendrum</taxon>
    </lineage>
</organism>
<dbReference type="Proteomes" id="UP000722485">
    <property type="component" value="Unassembled WGS sequence"/>
</dbReference>
<evidence type="ECO:0000313" key="9">
    <source>
        <dbReference type="Proteomes" id="UP000722485"/>
    </source>
</evidence>
<feature type="compositionally biased region" description="Basic and acidic residues" evidence="6">
    <location>
        <begin position="468"/>
        <end position="488"/>
    </location>
</feature>
<dbReference type="SUPFAM" id="SSF53474">
    <property type="entry name" value="alpha/beta-Hydrolases"/>
    <property type="match status" value="1"/>
</dbReference>
<accession>A0A9P5HFF5</accession>
<dbReference type="Gene3D" id="1.20.58.320">
    <property type="entry name" value="TPR-like"/>
    <property type="match status" value="1"/>
</dbReference>
<name>A0A9P5HFF5_9HYPO</name>
<comment type="caution">
    <text evidence="8">The sequence shown here is derived from an EMBL/GenBank/DDBJ whole genome shotgun (WGS) entry which is preliminary data.</text>
</comment>
<feature type="region of interest" description="Disordered" evidence="6">
    <location>
        <begin position="468"/>
        <end position="489"/>
    </location>
</feature>
<evidence type="ECO:0000256" key="4">
    <source>
        <dbReference type="ARBA" id="ARBA00022801"/>
    </source>
</evidence>
<dbReference type="GO" id="GO:0000324">
    <property type="term" value="C:fungal-type vacuole"/>
    <property type="evidence" value="ECO:0007669"/>
    <property type="project" value="TreeGrafter"/>
</dbReference>
<keyword evidence="3" id="KW-0645">Protease</keyword>
<proteinExistence type="inferred from homology"/>
<evidence type="ECO:0000256" key="2">
    <source>
        <dbReference type="ARBA" id="ARBA00022645"/>
    </source>
</evidence>
<dbReference type="EMBL" id="JAANBB010000009">
    <property type="protein sequence ID" value="KAF7556845.1"/>
    <property type="molecule type" value="Genomic_DNA"/>
</dbReference>
<evidence type="ECO:0000256" key="5">
    <source>
        <dbReference type="ARBA" id="ARBA00023180"/>
    </source>
</evidence>
<dbReference type="InterPro" id="IPR011990">
    <property type="entry name" value="TPR-like_helical_dom_sf"/>
</dbReference>
<reference evidence="8" key="1">
    <citation type="submission" date="2020-03" db="EMBL/GenBank/DDBJ databases">
        <title>Draft Genome Sequence of Cylindrodendrum hubeiense.</title>
        <authorList>
            <person name="Buettner E."/>
            <person name="Kellner H."/>
        </authorList>
    </citation>
    <scope>NUCLEOTIDE SEQUENCE</scope>
    <source>
        <strain evidence="8">IHI 201604</strain>
    </source>
</reference>
<dbReference type="InterPro" id="IPR029058">
    <property type="entry name" value="AB_hydrolase_fold"/>
</dbReference>
<dbReference type="Gene3D" id="1.25.40.10">
    <property type="entry name" value="Tetratricopeptide repeat domain"/>
    <property type="match status" value="1"/>
</dbReference>
<dbReference type="Gene3D" id="1.10.287.410">
    <property type="match status" value="1"/>
</dbReference>
<dbReference type="GO" id="GO:0004185">
    <property type="term" value="F:serine-type carboxypeptidase activity"/>
    <property type="evidence" value="ECO:0007669"/>
    <property type="project" value="InterPro"/>
</dbReference>
<protein>
    <recommendedName>
        <fullName evidence="10">Serine carboxypeptidase</fullName>
    </recommendedName>
</protein>
<feature type="signal peptide" evidence="7">
    <location>
        <begin position="1"/>
        <end position="20"/>
    </location>
</feature>